<protein>
    <submittedName>
        <fullName evidence="1">Uncharacterized protein</fullName>
    </submittedName>
</protein>
<dbReference type="Pfam" id="PF19174">
    <property type="entry name" value="DUF5856"/>
    <property type="match status" value="1"/>
</dbReference>
<proteinExistence type="predicted"/>
<name>A0A6J5KKQ1_9CAUD</name>
<dbReference type="EMBL" id="LR796153">
    <property type="protein sequence ID" value="CAB4121716.1"/>
    <property type="molecule type" value="Genomic_DNA"/>
</dbReference>
<sequence length="120" mass="13514">MNIDELVKNFFEIRDQTHLWHLQTTSFAEHKALGGFYDLWLDAADTFIETYSGKYARPVGGFTASVVPYSEGASLPYIKRVSSFMTSESVRSIAPDTDLQNILDELTAIANRTAYLLTLK</sequence>
<gene>
    <name evidence="1" type="ORF">UFOVP25_4</name>
</gene>
<accession>A0A6J5KKQ1</accession>
<evidence type="ECO:0000313" key="1">
    <source>
        <dbReference type="EMBL" id="CAB4121716.1"/>
    </source>
</evidence>
<dbReference type="InterPro" id="IPR043876">
    <property type="entry name" value="DUF5856"/>
</dbReference>
<organism evidence="1">
    <name type="scientific">uncultured Caudovirales phage</name>
    <dbReference type="NCBI Taxonomy" id="2100421"/>
    <lineage>
        <taxon>Viruses</taxon>
        <taxon>Duplodnaviria</taxon>
        <taxon>Heunggongvirae</taxon>
        <taxon>Uroviricota</taxon>
        <taxon>Caudoviricetes</taxon>
        <taxon>Peduoviridae</taxon>
        <taxon>Maltschvirus</taxon>
        <taxon>Maltschvirus maltsch</taxon>
    </lineage>
</organism>
<reference evidence="1" key="1">
    <citation type="submission" date="2020-04" db="EMBL/GenBank/DDBJ databases">
        <authorList>
            <person name="Chiriac C."/>
            <person name="Salcher M."/>
            <person name="Ghai R."/>
            <person name="Kavagutti S V."/>
        </authorList>
    </citation>
    <scope>NUCLEOTIDE SEQUENCE</scope>
</reference>